<evidence type="ECO:0000259" key="2">
    <source>
        <dbReference type="Pfam" id="PF00857"/>
    </source>
</evidence>
<dbReference type="PANTHER" id="PTHR14119:SF3">
    <property type="entry name" value="ISOCHORISMATASE DOMAIN-CONTAINING PROTEIN 2"/>
    <property type="match status" value="1"/>
</dbReference>
<gene>
    <name evidence="3" type="ORF">MYCIT1_LOCUS1233</name>
</gene>
<name>A0AAD2GRY8_9AGAR</name>
<comment type="similarity">
    <text evidence="1">Belongs to the isochorismatase family.</text>
</comment>
<reference evidence="3" key="1">
    <citation type="submission" date="2023-11" db="EMBL/GenBank/DDBJ databases">
        <authorList>
            <person name="De Vega J J."/>
            <person name="De Vega J J."/>
        </authorList>
    </citation>
    <scope>NUCLEOTIDE SEQUENCE</scope>
</reference>
<comment type="caution">
    <text evidence="3">The sequence shown here is derived from an EMBL/GenBank/DDBJ whole genome shotgun (WGS) entry which is preliminary data.</text>
</comment>
<dbReference type="AlphaFoldDB" id="A0AAD2GRY8"/>
<protein>
    <recommendedName>
        <fullName evidence="2">Isochorismatase-like domain-containing protein</fullName>
    </recommendedName>
</protein>
<dbReference type="PANTHER" id="PTHR14119">
    <property type="entry name" value="HYDROLASE"/>
    <property type="match status" value="1"/>
</dbReference>
<dbReference type="InterPro" id="IPR036380">
    <property type="entry name" value="Isochorismatase-like_sf"/>
</dbReference>
<dbReference type="InterPro" id="IPR000868">
    <property type="entry name" value="Isochorismatase-like_dom"/>
</dbReference>
<feature type="domain" description="Isochorismatase-like" evidence="2">
    <location>
        <begin position="44"/>
        <end position="196"/>
    </location>
</feature>
<organism evidence="3 4">
    <name type="scientific">Mycena citricolor</name>
    <dbReference type="NCBI Taxonomy" id="2018698"/>
    <lineage>
        <taxon>Eukaryota</taxon>
        <taxon>Fungi</taxon>
        <taxon>Dikarya</taxon>
        <taxon>Basidiomycota</taxon>
        <taxon>Agaricomycotina</taxon>
        <taxon>Agaricomycetes</taxon>
        <taxon>Agaricomycetidae</taxon>
        <taxon>Agaricales</taxon>
        <taxon>Marasmiineae</taxon>
        <taxon>Mycenaceae</taxon>
        <taxon>Mycena</taxon>
    </lineage>
</organism>
<dbReference type="SUPFAM" id="SSF52499">
    <property type="entry name" value="Isochorismatase-like hydrolases"/>
    <property type="match status" value="1"/>
</dbReference>
<evidence type="ECO:0000313" key="4">
    <source>
        <dbReference type="Proteomes" id="UP001295794"/>
    </source>
</evidence>
<dbReference type="Proteomes" id="UP001295794">
    <property type="component" value="Unassembled WGS sequence"/>
</dbReference>
<dbReference type="Pfam" id="PF00857">
    <property type="entry name" value="Isochorismatase"/>
    <property type="match status" value="1"/>
</dbReference>
<accession>A0AAD2GRY8</accession>
<sequence>MIDKRLALIWHPGSNGEPLTAVPLSTPPCLFDSFIINDMDASSTLFFVCDIQERFRTVIHGFDEVVASTNKMLKIAKLLECEVIVTTQKSRALGQTDPAIDLASLGSLVIGPIDKTLFSMITPEVVEHLTARPHIKTAVVMGNEAHICILQTALSLVARGYRVVVLADAVSSANAAEIPIALAQMRAAGIVVSTTESLGFQLVQDASAPVFRSFSAIIKESKDATKQALSVLIS</sequence>
<keyword evidence="4" id="KW-1185">Reference proteome</keyword>
<proteinExistence type="inferred from homology"/>
<evidence type="ECO:0000313" key="3">
    <source>
        <dbReference type="EMBL" id="CAK5262477.1"/>
    </source>
</evidence>
<dbReference type="Gene3D" id="3.40.50.850">
    <property type="entry name" value="Isochorismatase-like"/>
    <property type="match status" value="1"/>
</dbReference>
<evidence type="ECO:0000256" key="1">
    <source>
        <dbReference type="ARBA" id="ARBA00006336"/>
    </source>
</evidence>
<dbReference type="EMBL" id="CAVNYO010000018">
    <property type="protein sequence ID" value="CAK5262477.1"/>
    <property type="molecule type" value="Genomic_DNA"/>
</dbReference>
<dbReference type="InterPro" id="IPR050993">
    <property type="entry name" value="Isochorismatase_domain"/>
</dbReference>